<keyword evidence="4 7" id="KW-0418">Kinase</keyword>
<dbReference type="Proteomes" id="UP001597546">
    <property type="component" value="Unassembled WGS sequence"/>
</dbReference>
<keyword evidence="7" id="KW-0460">Magnesium</keyword>
<dbReference type="InterPro" id="IPR000623">
    <property type="entry name" value="Shikimate_kinase/TSH1"/>
</dbReference>
<dbReference type="Pfam" id="PF01202">
    <property type="entry name" value="SKI"/>
    <property type="match status" value="1"/>
</dbReference>
<comment type="subcellular location">
    <subcellularLocation>
        <location evidence="7">Cytoplasm</location>
    </subcellularLocation>
</comment>
<keyword evidence="1 7" id="KW-0028">Amino-acid biosynthesis</keyword>
<evidence type="ECO:0000256" key="2">
    <source>
        <dbReference type="ARBA" id="ARBA00022679"/>
    </source>
</evidence>
<reference evidence="9" key="1">
    <citation type="journal article" date="2019" name="Int. J. Syst. Evol. Microbiol.">
        <title>The Global Catalogue of Microorganisms (GCM) 10K type strain sequencing project: providing services to taxonomists for standard genome sequencing and annotation.</title>
        <authorList>
            <consortium name="The Broad Institute Genomics Platform"/>
            <consortium name="The Broad Institute Genome Sequencing Center for Infectious Disease"/>
            <person name="Wu L."/>
            <person name="Ma J."/>
        </authorList>
    </citation>
    <scope>NUCLEOTIDE SEQUENCE [LARGE SCALE GENOMIC DNA]</scope>
    <source>
        <strain evidence="9">KCTC 42456</strain>
    </source>
</reference>
<dbReference type="SUPFAM" id="SSF52540">
    <property type="entry name" value="P-loop containing nucleoside triphosphate hydrolases"/>
    <property type="match status" value="1"/>
</dbReference>
<proteinExistence type="inferred from homology"/>
<feature type="binding site" evidence="7">
    <location>
        <position position="90"/>
    </location>
    <ligand>
        <name>substrate</name>
    </ligand>
</feature>
<comment type="subunit">
    <text evidence="7">Monomer.</text>
</comment>
<gene>
    <name evidence="7" type="primary">aroK</name>
    <name evidence="8" type="ORF">ACFSSE_02655</name>
</gene>
<keyword evidence="9" id="KW-1185">Reference proteome</keyword>
<keyword evidence="6 7" id="KW-0057">Aromatic amino acid biosynthesis</keyword>
<keyword evidence="2 7" id="KW-0808">Transferase</keyword>
<dbReference type="InterPro" id="IPR031322">
    <property type="entry name" value="Shikimate/glucono_kinase"/>
</dbReference>
<feature type="binding site" evidence="7">
    <location>
        <begin position="22"/>
        <end position="27"/>
    </location>
    <ligand>
        <name>ATP</name>
        <dbReference type="ChEBI" id="CHEBI:30616"/>
    </ligand>
</feature>
<dbReference type="HAMAP" id="MF_00109">
    <property type="entry name" value="Shikimate_kinase"/>
    <property type="match status" value="1"/>
</dbReference>
<comment type="caution">
    <text evidence="7">Lacks conserved residue(s) required for the propagation of feature annotation.</text>
</comment>
<feature type="binding site" evidence="7">
    <location>
        <position position="26"/>
    </location>
    <ligand>
        <name>Mg(2+)</name>
        <dbReference type="ChEBI" id="CHEBI:18420"/>
    </ligand>
</feature>
<dbReference type="RefSeq" id="WP_379040628.1">
    <property type="nucleotide sequence ID" value="NZ_JBHSKW010000005.1"/>
</dbReference>
<feature type="binding site" evidence="7">
    <location>
        <position position="44"/>
    </location>
    <ligand>
        <name>substrate</name>
    </ligand>
</feature>
<keyword evidence="7" id="KW-0479">Metal-binding</keyword>
<dbReference type="Gene3D" id="3.40.50.300">
    <property type="entry name" value="P-loop containing nucleotide triphosphate hydrolases"/>
    <property type="match status" value="1"/>
</dbReference>
<comment type="similarity">
    <text evidence="7">Belongs to the shikimate kinase family.</text>
</comment>
<accession>A0ABW5TQ66</accession>
<evidence type="ECO:0000256" key="7">
    <source>
        <dbReference type="HAMAP-Rule" id="MF_00109"/>
    </source>
</evidence>
<comment type="caution">
    <text evidence="8">The sequence shown here is derived from an EMBL/GenBank/DDBJ whole genome shotgun (WGS) entry which is preliminary data.</text>
</comment>
<dbReference type="InterPro" id="IPR027417">
    <property type="entry name" value="P-loop_NTPase"/>
</dbReference>
<comment type="pathway">
    <text evidence="7">Metabolic intermediate biosynthesis; chorismate biosynthesis; chorismate from D-erythrose 4-phosphate and phosphoenolpyruvate: step 5/7.</text>
</comment>
<dbReference type="NCBIfam" id="NF010555">
    <property type="entry name" value="PRK13949.1"/>
    <property type="match status" value="1"/>
</dbReference>
<evidence type="ECO:0000256" key="3">
    <source>
        <dbReference type="ARBA" id="ARBA00022741"/>
    </source>
</evidence>
<feature type="binding site" evidence="7">
    <location>
        <position position="68"/>
    </location>
    <ligand>
        <name>substrate</name>
    </ligand>
</feature>
<comment type="cofactor">
    <cofactor evidence="7">
        <name>Mg(2+)</name>
        <dbReference type="ChEBI" id="CHEBI:18420"/>
    </cofactor>
    <text evidence="7">Binds 1 Mg(2+) ion per subunit.</text>
</comment>
<feature type="binding site" evidence="7">
    <location>
        <position position="129"/>
    </location>
    <ligand>
        <name>ATP</name>
        <dbReference type="ChEBI" id="CHEBI:30616"/>
    </ligand>
</feature>
<feature type="binding site" evidence="7">
    <location>
        <position position="151"/>
    </location>
    <ligand>
        <name>substrate</name>
    </ligand>
</feature>
<evidence type="ECO:0000256" key="6">
    <source>
        <dbReference type="ARBA" id="ARBA00023141"/>
    </source>
</evidence>
<dbReference type="PANTHER" id="PTHR21087">
    <property type="entry name" value="SHIKIMATE KINASE"/>
    <property type="match status" value="1"/>
</dbReference>
<dbReference type="EMBL" id="JBHULV010000008">
    <property type="protein sequence ID" value="MFD2730593.1"/>
    <property type="molecule type" value="Genomic_DNA"/>
</dbReference>
<name>A0ABW5TQ66_9SPHI</name>
<dbReference type="PANTHER" id="PTHR21087:SF16">
    <property type="entry name" value="SHIKIMATE KINASE 1, CHLOROPLASTIC"/>
    <property type="match status" value="1"/>
</dbReference>
<evidence type="ECO:0000256" key="4">
    <source>
        <dbReference type="ARBA" id="ARBA00022777"/>
    </source>
</evidence>
<comment type="catalytic activity">
    <reaction evidence="7">
        <text>shikimate + ATP = 3-phosphoshikimate + ADP + H(+)</text>
        <dbReference type="Rhea" id="RHEA:13121"/>
        <dbReference type="ChEBI" id="CHEBI:15378"/>
        <dbReference type="ChEBI" id="CHEBI:30616"/>
        <dbReference type="ChEBI" id="CHEBI:36208"/>
        <dbReference type="ChEBI" id="CHEBI:145989"/>
        <dbReference type="ChEBI" id="CHEBI:456216"/>
        <dbReference type="EC" id="2.7.1.71"/>
    </reaction>
</comment>
<evidence type="ECO:0000313" key="8">
    <source>
        <dbReference type="EMBL" id="MFD2730593.1"/>
    </source>
</evidence>
<dbReference type="PRINTS" id="PR01100">
    <property type="entry name" value="SHIKIMTKNASE"/>
</dbReference>
<dbReference type="GO" id="GO:0004765">
    <property type="term" value="F:shikimate kinase activity"/>
    <property type="evidence" value="ECO:0007669"/>
    <property type="project" value="UniProtKB-EC"/>
</dbReference>
<evidence type="ECO:0000256" key="5">
    <source>
        <dbReference type="ARBA" id="ARBA00022840"/>
    </source>
</evidence>
<evidence type="ECO:0000256" key="1">
    <source>
        <dbReference type="ARBA" id="ARBA00022605"/>
    </source>
</evidence>
<dbReference type="EC" id="2.7.1.71" evidence="7"/>
<sequence>MSTALENNTILSKKIFLIGFMGCGKSKLGKSIASKLDLPFLDLDDLVEAKNQMSIPELFAAFGENGFREREKQTLQEAAIANDAIIATGGGAPCFFDNMEWMNNNGITVFIDTPIKVLADRLINARVERPLIKGKSFDELLTFIEAKLTERRPFYNQAKIMLRGVDLSADDLIEALSKVEG</sequence>
<organism evidence="8 9">
    <name type="scientific">Pedobacter alpinus</name>
    <dbReference type="NCBI Taxonomy" id="1590643"/>
    <lineage>
        <taxon>Bacteria</taxon>
        <taxon>Pseudomonadati</taxon>
        <taxon>Bacteroidota</taxon>
        <taxon>Sphingobacteriia</taxon>
        <taxon>Sphingobacteriales</taxon>
        <taxon>Sphingobacteriaceae</taxon>
        <taxon>Pedobacter</taxon>
    </lineage>
</organism>
<protein>
    <recommendedName>
        <fullName evidence="7">Shikimate kinase</fullName>
        <shortName evidence="7">SK</shortName>
        <ecNumber evidence="7">2.7.1.71</ecNumber>
    </recommendedName>
</protein>
<keyword evidence="7" id="KW-0963">Cytoplasm</keyword>
<comment type="function">
    <text evidence="7">Catalyzes the specific phosphorylation of the 3-hydroxyl group of shikimic acid using ATP as a cosubstrate.</text>
</comment>
<evidence type="ECO:0000313" key="9">
    <source>
        <dbReference type="Proteomes" id="UP001597546"/>
    </source>
</evidence>
<keyword evidence="3 7" id="KW-0547">Nucleotide-binding</keyword>
<keyword evidence="5 7" id="KW-0067">ATP-binding</keyword>